<evidence type="ECO:0000256" key="6">
    <source>
        <dbReference type="RuleBase" id="RU367031"/>
    </source>
</evidence>
<evidence type="ECO:0000313" key="9">
    <source>
        <dbReference type="EMBL" id="GAV79712.1"/>
    </source>
</evidence>
<feature type="non-terminal residue" evidence="9">
    <location>
        <position position="1"/>
    </location>
</feature>
<protein>
    <recommendedName>
        <fullName evidence="6">AT-hook motif nuclear-localized protein</fullName>
    </recommendedName>
</protein>
<dbReference type="GO" id="GO:0005634">
    <property type="term" value="C:nucleus"/>
    <property type="evidence" value="ECO:0007669"/>
    <property type="project" value="UniProtKB-SubCell"/>
</dbReference>
<dbReference type="Pfam" id="PF03479">
    <property type="entry name" value="PCC"/>
    <property type="match status" value="1"/>
</dbReference>
<keyword evidence="10" id="KW-1185">Reference proteome</keyword>
<gene>
    <name evidence="9" type="ORF">CFOL_v3_23175</name>
</gene>
<reference evidence="10" key="1">
    <citation type="submission" date="2016-04" db="EMBL/GenBank/DDBJ databases">
        <title>Cephalotus genome sequencing.</title>
        <authorList>
            <person name="Fukushima K."/>
            <person name="Hasebe M."/>
            <person name="Fang X."/>
        </authorList>
    </citation>
    <scope>NUCLEOTIDE SEQUENCE [LARGE SCALE GENOMIC DNA]</scope>
    <source>
        <strain evidence="10">cv. St1</strain>
    </source>
</reference>
<comment type="caution">
    <text evidence="9">The sequence shown here is derived from an EMBL/GenBank/DDBJ whole genome shotgun (WGS) entry which is preliminary data.</text>
</comment>
<comment type="domain">
    <text evidence="6">The PPC domain mediates interactions between AHL proteins.</text>
</comment>
<dbReference type="PANTHER" id="PTHR31500:SF45">
    <property type="entry name" value="AT-HOOK MOTIF NUCLEAR-LOCALIZED PROTEIN"/>
    <property type="match status" value="1"/>
</dbReference>
<feature type="region of interest" description="Disordered" evidence="7">
    <location>
        <begin position="214"/>
        <end position="240"/>
    </location>
</feature>
<dbReference type="InterPro" id="IPR017956">
    <property type="entry name" value="AT_hook_DNA-bd_motif"/>
</dbReference>
<evidence type="ECO:0000256" key="2">
    <source>
        <dbReference type="ARBA" id="ARBA00023015"/>
    </source>
</evidence>
<feature type="region of interest" description="Disordered" evidence="7">
    <location>
        <begin position="1"/>
        <end position="40"/>
    </location>
</feature>
<organism evidence="9 10">
    <name type="scientific">Cephalotus follicularis</name>
    <name type="common">Albany pitcher plant</name>
    <dbReference type="NCBI Taxonomy" id="3775"/>
    <lineage>
        <taxon>Eukaryota</taxon>
        <taxon>Viridiplantae</taxon>
        <taxon>Streptophyta</taxon>
        <taxon>Embryophyta</taxon>
        <taxon>Tracheophyta</taxon>
        <taxon>Spermatophyta</taxon>
        <taxon>Magnoliopsida</taxon>
        <taxon>eudicotyledons</taxon>
        <taxon>Gunneridae</taxon>
        <taxon>Pentapetalae</taxon>
        <taxon>rosids</taxon>
        <taxon>fabids</taxon>
        <taxon>Oxalidales</taxon>
        <taxon>Cephalotaceae</taxon>
        <taxon>Cephalotus</taxon>
    </lineage>
</organism>
<evidence type="ECO:0000256" key="1">
    <source>
        <dbReference type="ARBA" id="ARBA00003687"/>
    </source>
</evidence>
<keyword evidence="2 6" id="KW-0805">Transcription regulation</keyword>
<dbReference type="Gene3D" id="3.30.1330.80">
    <property type="entry name" value="Hypothetical protein, similar to alpha- acetolactate decarboxylase, domain 2"/>
    <property type="match status" value="1"/>
</dbReference>
<dbReference type="PANTHER" id="PTHR31500">
    <property type="entry name" value="AT-HOOK MOTIF NUCLEAR-LOCALIZED PROTEIN 9"/>
    <property type="match status" value="1"/>
</dbReference>
<dbReference type="SMART" id="SM00384">
    <property type="entry name" value="AT_hook"/>
    <property type="match status" value="2"/>
</dbReference>
<sequence length="282" mass="29748">SGTEVTVKRKRGRPRKSDAHNESGLVPQPPGVKRGRGRPKGSGKLQFLASLGGVGASSVGGSFTPYVMTIQTGEDITAKILPITQRLHHSVCILSATGALSSIIIRQPGSSGGILRFEGRFEILDLSGSFIFGEKARFDRPKGSLSVSLANPNGRVLGGAVAGPLIVARPCQLVIATFKQNTYQKIKRRHSAESSTAASVFGNSHTVRVSSPIANAGVADDDENSSTPISAKPTNEGEDDVLNIYNMNPASPQATIENAMQPSYPMLDQRGSLDTGVNEPMI</sequence>
<dbReference type="EMBL" id="BDDD01002025">
    <property type="protein sequence ID" value="GAV79712.1"/>
    <property type="molecule type" value="Genomic_DNA"/>
</dbReference>
<evidence type="ECO:0000256" key="7">
    <source>
        <dbReference type="SAM" id="MobiDB-lite"/>
    </source>
</evidence>
<feature type="domain" description="PPC" evidence="8">
    <location>
        <begin position="60"/>
        <end position="199"/>
    </location>
</feature>
<keyword evidence="4 6" id="KW-0804">Transcription</keyword>
<dbReference type="GO" id="GO:0003680">
    <property type="term" value="F:minor groove of adenine-thymine-rich DNA binding"/>
    <property type="evidence" value="ECO:0007669"/>
    <property type="project" value="UniProtKB-UniRule"/>
</dbReference>
<dbReference type="STRING" id="3775.A0A1Q3CHX9"/>
<evidence type="ECO:0000313" key="10">
    <source>
        <dbReference type="Proteomes" id="UP000187406"/>
    </source>
</evidence>
<evidence type="ECO:0000256" key="5">
    <source>
        <dbReference type="ARBA" id="ARBA00023242"/>
    </source>
</evidence>
<feature type="non-terminal residue" evidence="9">
    <location>
        <position position="282"/>
    </location>
</feature>
<comment type="subcellular location">
    <subcellularLocation>
        <location evidence="6">Nucleus</location>
    </subcellularLocation>
</comment>
<dbReference type="PROSITE" id="PS51742">
    <property type="entry name" value="PPC"/>
    <property type="match status" value="1"/>
</dbReference>
<dbReference type="InParanoid" id="A0A1Q3CHX9"/>
<dbReference type="SUPFAM" id="SSF117856">
    <property type="entry name" value="AF0104/ALDC/Ptd012-like"/>
    <property type="match status" value="1"/>
</dbReference>
<proteinExistence type="predicted"/>
<accession>A0A1Q3CHX9</accession>
<evidence type="ECO:0000256" key="3">
    <source>
        <dbReference type="ARBA" id="ARBA00023125"/>
    </source>
</evidence>
<keyword evidence="5 6" id="KW-0539">Nucleus</keyword>
<name>A0A1Q3CHX9_CEPFO</name>
<dbReference type="InterPro" id="IPR005175">
    <property type="entry name" value="PPC_dom"/>
</dbReference>
<evidence type="ECO:0000259" key="8">
    <source>
        <dbReference type="PROSITE" id="PS51742"/>
    </source>
</evidence>
<evidence type="ECO:0000256" key="4">
    <source>
        <dbReference type="ARBA" id="ARBA00023163"/>
    </source>
</evidence>
<dbReference type="CDD" id="cd11378">
    <property type="entry name" value="DUF296"/>
    <property type="match status" value="1"/>
</dbReference>
<dbReference type="AlphaFoldDB" id="A0A1Q3CHX9"/>
<keyword evidence="3 6" id="KW-0238">DNA-binding</keyword>
<dbReference type="OrthoDB" id="1588495at2759"/>
<comment type="function">
    <text evidence="1 6">Transcription factor that specifically binds AT-rich DNA sequences related to the nuclear matrix attachment regions (MARs).</text>
</comment>
<dbReference type="Proteomes" id="UP000187406">
    <property type="component" value="Unassembled WGS sequence"/>
</dbReference>
<dbReference type="InterPro" id="IPR039605">
    <property type="entry name" value="AHL"/>
</dbReference>